<protein>
    <submittedName>
        <fullName evidence="1">Uncharacterized protein</fullName>
    </submittedName>
</protein>
<proteinExistence type="predicted"/>
<sequence>MRGRWAYIEYANRRLNIFGQDMLEKDEVKILKERDSLDLTAKKLSRGLSKVIHVLYFYSCRSNISSFNLDYGS</sequence>
<keyword evidence="2" id="KW-1185">Reference proteome</keyword>
<evidence type="ECO:0000313" key="1">
    <source>
        <dbReference type="EMBL" id="KAG8371122.1"/>
    </source>
</evidence>
<dbReference type="EMBL" id="WHWC01000013">
    <property type="protein sequence ID" value="KAG8371122.1"/>
    <property type="molecule type" value="Genomic_DNA"/>
</dbReference>
<accession>A0AAV6WS65</accession>
<organism evidence="1 2">
    <name type="scientific">Buddleja alternifolia</name>
    <dbReference type="NCBI Taxonomy" id="168488"/>
    <lineage>
        <taxon>Eukaryota</taxon>
        <taxon>Viridiplantae</taxon>
        <taxon>Streptophyta</taxon>
        <taxon>Embryophyta</taxon>
        <taxon>Tracheophyta</taxon>
        <taxon>Spermatophyta</taxon>
        <taxon>Magnoliopsida</taxon>
        <taxon>eudicotyledons</taxon>
        <taxon>Gunneridae</taxon>
        <taxon>Pentapetalae</taxon>
        <taxon>asterids</taxon>
        <taxon>lamiids</taxon>
        <taxon>Lamiales</taxon>
        <taxon>Scrophulariaceae</taxon>
        <taxon>Buddlejeae</taxon>
        <taxon>Buddleja</taxon>
    </lineage>
</organism>
<reference evidence="1" key="1">
    <citation type="submission" date="2019-10" db="EMBL/GenBank/DDBJ databases">
        <authorList>
            <person name="Zhang R."/>
            <person name="Pan Y."/>
            <person name="Wang J."/>
            <person name="Ma R."/>
            <person name="Yu S."/>
        </authorList>
    </citation>
    <scope>NUCLEOTIDE SEQUENCE</scope>
    <source>
        <strain evidence="1">LA-IB0</strain>
        <tissue evidence="1">Leaf</tissue>
    </source>
</reference>
<gene>
    <name evidence="1" type="ORF">BUALT_Bualt13G0053900</name>
</gene>
<evidence type="ECO:0000313" key="2">
    <source>
        <dbReference type="Proteomes" id="UP000826271"/>
    </source>
</evidence>
<dbReference type="AlphaFoldDB" id="A0AAV6WS65"/>
<name>A0AAV6WS65_9LAMI</name>
<dbReference type="Proteomes" id="UP000826271">
    <property type="component" value="Unassembled WGS sequence"/>
</dbReference>
<comment type="caution">
    <text evidence="1">The sequence shown here is derived from an EMBL/GenBank/DDBJ whole genome shotgun (WGS) entry which is preliminary data.</text>
</comment>